<dbReference type="GO" id="GO:0004190">
    <property type="term" value="F:aspartic-type endopeptidase activity"/>
    <property type="evidence" value="ECO:0007669"/>
    <property type="project" value="InterPro"/>
</dbReference>
<dbReference type="AlphaFoldDB" id="A0A183AA65"/>
<name>A0A183AA65_9TREM</name>
<dbReference type="PROSITE" id="PS00141">
    <property type="entry name" value="ASP_PROTEASE"/>
    <property type="match status" value="1"/>
</dbReference>
<evidence type="ECO:0000313" key="1">
    <source>
        <dbReference type="EMBL" id="VDP70791.1"/>
    </source>
</evidence>
<dbReference type="InterPro" id="IPR021109">
    <property type="entry name" value="Peptidase_aspartic_dom_sf"/>
</dbReference>
<dbReference type="EMBL" id="UZAN01040751">
    <property type="protein sequence ID" value="VDP70791.1"/>
    <property type="molecule type" value="Genomic_DNA"/>
</dbReference>
<dbReference type="Proteomes" id="UP000272942">
    <property type="component" value="Unassembled WGS sequence"/>
</dbReference>
<evidence type="ECO:0000313" key="3">
    <source>
        <dbReference type="WBParaSite" id="ECPE_0000385501-mRNA-1"/>
    </source>
</evidence>
<keyword evidence="2" id="KW-1185">Reference proteome</keyword>
<accession>A0A183AA65</accession>
<protein>
    <submittedName>
        <fullName evidence="3">Peptidase A2 domain-containing protein</fullName>
    </submittedName>
</protein>
<evidence type="ECO:0000313" key="2">
    <source>
        <dbReference type="Proteomes" id="UP000272942"/>
    </source>
</evidence>
<reference evidence="1 2" key="2">
    <citation type="submission" date="2018-11" db="EMBL/GenBank/DDBJ databases">
        <authorList>
            <consortium name="Pathogen Informatics"/>
        </authorList>
    </citation>
    <scope>NUCLEOTIDE SEQUENCE [LARGE SCALE GENOMIC DNA]</scope>
    <source>
        <strain evidence="1 2">Egypt</strain>
    </source>
</reference>
<reference evidence="3" key="1">
    <citation type="submission" date="2016-06" db="UniProtKB">
        <authorList>
            <consortium name="WormBaseParasite"/>
        </authorList>
    </citation>
    <scope>IDENTIFICATION</scope>
</reference>
<dbReference type="GO" id="GO:0006508">
    <property type="term" value="P:proteolysis"/>
    <property type="evidence" value="ECO:0007669"/>
    <property type="project" value="InterPro"/>
</dbReference>
<sequence length="402" mass="44359">MQKLRNVVRDCNFKAVSGKQNEEDAIRDAFISGQISNPIRQRLLEKKTLDVSTAYDQAKALDLAQQQSQTFATLSIYAAAARNLDQTPKTPLAASRTSCFFCGYDRHPRHKCPAKDATCKSRGKRGHFEKVCRAPANSKHTAATSPFLVSSISAAAAPASLNKAVTDVTVNGLALKALVDTGSSESYVSEEIVIRNKWSTLTFNSDRGGHWEEWSGLMVPNRDALVALDFANVPTNARSVNMDTQEAKLENALQSTNTVLRLHNLFITPWESDCQFEIPVTGNLALLGGLINETKEAITLTGGLTPRIPLRRDQQYELDFRMVTNSQSPNAQLCVRIFNTTISNGQLDKSTPEYQRLSISVPFAQERQMNFGVQSTGLERKFLSVLNGLLHPFHGISGDIDR</sequence>
<proteinExistence type="predicted"/>
<dbReference type="SUPFAM" id="SSF50630">
    <property type="entry name" value="Acid proteases"/>
    <property type="match status" value="1"/>
</dbReference>
<gene>
    <name evidence="1" type="ORF">ECPE_LOCUS3850</name>
</gene>
<dbReference type="WBParaSite" id="ECPE_0000385501-mRNA-1">
    <property type="protein sequence ID" value="ECPE_0000385501-mRNA-1"/>
    <property type="gene ID" value="ECPE_0000385501"/>
</dbReference>
<dbReference type="InterPro" id="IPR001969">
    <property type="entry name" value="Aspartic_peptidase_AS"/>
</dbReference>
<organism evidence="3">
    <name type="scientific">Echinostoma caproni</name>
    <dbReference type="NCBI Taxonomy" id="27848"/>
    <lineage>
        <taxon>Eukaryota</taxon>
        <taxon>Metazoa</taxon>
        <taxon>Spiralia</taxon>
        <taxon>Lophotrochozoa</taxon>
        <taxon>Platyhelminthes</taxon>
        <taxon>Trematoda</taxon>
        <taxon>Digenea</taxon>
        <taxon>Plagiorchiida</taxon>
        <taxon>Echinostomata</taxon>
        <taxon>Echinostomatoidea</taxon>
        <taxon>Echinostomatidae</taxon>
        <taxon>Echinostoma</taxon>
    </lineage>
</organism>